<evidence type="ECO:0000256" key="3">
    <source>
        <dbReference type="SAM" id="SignalP"/>
    </source>
</evidence>
<dbReference type="RefSeq" id="WP_043386505.1">
    <property type="nucleotide sequence ID" value="NZ_JBOK01000022.1"/>
</dbReference>
<dbReference type="Proteomes" id="UP000020766">
    <property type="component" value="Unassembled WGS sequence"/>
</dbReference>
<keyword evidence="5" id="KW-1185">Reference proteome</keyword>
<feature type="chain" id="PRO_5001474914" evidence="3">
    <location>
        <begin position="24"/>
        <end position="170"/>
    </location>
</feature>
<organism evidence="4 5">
    <name type="scientific">Comamonas aquatica DA1877</name>
    <dbReference type="NCBI Taxonomy" id="1457173"/>
    <lineage>
        <taxon>Bacteria</taxon>
        <taxon>Pseudomonadati</taxon>
        <taxon>Pseudomonadota</taxon>
        <taxon>Betaproteobacteria</taxon>
        <taxon>Burkholderiales</taxon>
        <taxon>Comamonadaceae</taxon>
        <taxon>Comamonas</taxon>
    </lineage>
</organism>
<name>A0A014Q703_9BURK</name>
<evidence type="ECO:0000313" key="4">
    <source>
        <dbReference type="EMBL" id="EXU78987.1"/>
    </source>
</evidence>
<dbReference type="PATRIC" id="fig|1457173.3.peg.3146"/>
<gene>
    <name evidence="4" type="ORF">AX13_08640</name>
</gene>
<dbReference type="AlphaFoldDB" id="A0A014Q703"/>
<evidence type="ECO:0000256" key="1">
    <source>
        <dbReference type="SAM" id="Coils"/>
    </source>
</evidence>
<dbReference type="STRING" id="225991.MA05_13075"/>
<accession>A0A014Q703</accession>
<protein>
    <submittedName>
        <fullName evidence="4">Signal peptide protein</fullName>
    </submittedName>
</protein>
<keyword evidence="3" id="KW-0732">Signal</keyword>
<feature type="signal peptide" evidence="3">
    <location>
        <begin position="1"/>
        <end position="23"/>
    </location>
</feature>
<feature type="region of interest" description="Disordered" evidence="2">
    <location>
        <begin position="61"/>
        <end position="97"/>
    </location>
</feature>
<evidence type="ECO:0000256" key="2">
    <source>
        <dbReference type="SAM" id="MobiDB-lite"/>
    </source>
</evidence>
<sequence length="170" mass="18166">MKQLIGATACWLACVAVLPAAQAQERIYRCGNEYTNSAAIAKQRNCQVVEGGHVTVVHTRPASAPPAGTGEGKASTPAPTAARAVQVDPSQQKARDSDARAILQSELVKAQEKLKALKAEYNDGYPTKSALELRNSQVYNERLESLKASIARQESDIAGIQRELARHSGG</sequence>
<reference evidence="4 5" key="1">
    <citation type="submission" date="2014-01" db="EMBL/GenBank/DDBJ databases">
        <title>Interspecies Systems Biology Uncovers Metabolites Affecting C. elegans Gene Expression and Life History Traits.</title>
        <authorList>
            <person name="Watson E."/>
            <person name="Macneil L.T."/>
            <person name="Ritter A.D."/>
            <person name="Yilmaz L.S."/>
            <person name="Rosebrock A.P."/>
            <person name="Caudy A.A."/>
            <person name="Walhout A.J."/>
        </authorList>
    </citation>
    <scope>NUCLEOTIDE SEQUENCE [LARGE SCALE GENOMIC DNA]</scope>
    <source>
        <strain evidence="4 5">DA1877</strain>
    </source>
</reference>
<dbReference type="EMBL" id="JBOK01000022">
    <property type="protein sequence ID" value="EXU78987.1"/>
    <property type="molecule type" value="Genomic_DNA"/>
</dbReference>
<proteinExistence type="predicted"/>
<evidence type="ECO:0000313" key="5">
    <source>
        <dbReference type="Proteomes" id="UP000020766"/>
    </source>
</evidence>
<feature type="coiled-coil region" evidence="1">
    <location>
        <begin position="100"/>
        <end position="163"/>
    </location>
</feature>
<keyword evidence="1" id="KW-0175">Coiled coil</keyword>
<comment type="caution">
    <text evidence="4">The sequence shown here is derived from an EMBL/GenBank/DDBJ whole genome shotgun (WGS) entry which is preliminary data.</text>
</comment>